<organism evidence="2 3">
    <name type="scientific">Mycena albidolilacea</name>
    <dbReference type="NCBI Taxonomy" id="1033008"/>
    <lineage>
        <taxon>Eukaryota</taxon>
        <taxon>Fungi</taxon>
        <taxon>Dikarya</taxon>
        <taxon>Basidiomycota</taxon>
        <taxon>Agaricomycotina</taxon>
        <taxon>Agaricomycetes</taxon>
        <taxon>Agaricomycetidae</taxon>
        <taxon>Agaricales</taxon>
        <taxon>Marasmiineae</taxon>
        <taxon>Mycenaceae</taxon>
        <taxon>Mycena</taxon>
    </lineage>
</organism>
<dbReference type="Proteomes" id="UP001218218">
    <property type="component" value="Unassembled WGS sequence"/>
</dbReference>
<keyword evidence="1" id="KW-0812">Transmembrane</keyword>
<feature type="transmembrane region" description="Helical" evidence="1">
    <location>
        <begin position="12"/>
        <end position="33"/>
    </location>
</feature>
<name>A0AAD6ZE48_9AGAR</name>
<keyword evidence="1" id="KW-0472">Membrane</keyword>
<gene>
    <name evidence="2" type="ORF">DFH08DRAFT_396063</name>
</gene>
<keyword evidence="1" id="KW-1133">Transmembrane helix</keyword>
<dbReference type="AlphaFoldDB" id="A0AAD6ZE48"/>
<reference evidence="2" key="1">
    <citation type="submission" date="2023-03" db="EMBL/GenBank/DDBJ databases">
        <title>Massive genome expansion in bonnet fungi (Mycena s.s.) driven by repeated elements and novel gene families across ecological guilds.</title>
        <authorList>
            <consortium name="Lawrence Berkeley National Laboratory"/>
            <person name="Harder C.B."/>
            <person name="Miyauchi S."/>
            <person name="Viragh M."/>
            <person name="Kuo A."/>
            <person name="Thoen E."/>
            <person name="Andreopoulos B."/>
            <person name="Lu D."/>
            <person name="Skrede I."/>
            <person name="Drula E."/>
            <person name="Henrissat B."/>
            <person name="Morin E."/>
            <person name="Kohler A."/>
            <person name="Barry K."/>
            <person name="LaButti K."/>
            <person name="Morin E."/>
            <person name="Salamov A."/>
            <person name="Lipzen A."/>
            <person name="Mereny Z."/>
            <person name="Hegedus B."/>
            <person name="Baldrian P."/>
            <person name="Stursova M."/>
            <person name="Weitz H."/>
            <person name="Taylor A."/>
            <person name="Grigoriev I.V."/>
            <person name="Nagy L.G."/>
            <person name="Martin F."/>
            <person name="Kauserud H."/>
        </authorList>
    </citation>
    <scope>NUCLEOTIDE SEQUENCE</scope>
    <source>
        <strain evidence="2">CBHHK002</strain>
    </source>
</reference>
<comment type="caution">
    <text evidence="2">The sequence shown here is derived from an EMBL/GenBank/DDBJ whole genome shotgun (WGS) entry which is preliminary data.</text>
</comment>
<evidence type="ECO:0000313" key="2">
    <source>
        <dbReference type="EMBL" id="KAJ7318700.1"/>
    </source>
</evidence>
<accession>A0AAD6ZE48</accession>
<sequence>MPAPKLTDVPVMAVAVLMMVVFHAVQPAVLTLASSTPKDWIQTVASFIEDNKVPLQEKANTITTQVAAVVGAMKHRNIIPQLNPRHLPWEFSDEEATIFVTELSQIIVANLM</sequence>
<evidence type="ECO:0000313" key="3">
    <source>
        <dbReference type="Proteomes" id="UP001218218"/>
    </source>
</evidence>
<keyword evidence="3" id="KW-1185">Reference proteome</keyword>
<proteinExistence type="predicted"/>
<dbReference type="EMBL" id="JARIHO010000056">
    <property type="protein sequence ID" value="KAJ7318700.1"/>
    <property type="molecule type" value="Genomic_DNA"/>
</dbReference>
<evidence type="ECO:0000256" key="1">
    <source>
        <dbReference type="SAM" id="Phobius"/>
    </source>
</evidence>
<protein>
    <submittedName>
        <fullName evidence="2">Uncharacterized protein</fullName>
    </submittedName>
</protein>